<dbReference type="PROSITE" id="PS50293">
    <property type="entry name" value="TPR_REGION"/>
    <property type="match status" value="2"/>
</dbReference>
<dbReference type="InterPro" id="IPR051685">
    <property type="entry name" value="Ycf3/AcsC/BcsC/TPR_MFPF"/>
</dbReference>
<organism evidence="4 5">
    <name type="scientific">Blepharisma stoltei</name>
    <dbReference type="NCBI Taxonomy" id="1481888"/>
    <lineage>
        <taxon>Eukaryota</taxon>
        <taxon>Sar</taxon>
        <taxon>Alveolata</taxon>
        <taxon>Ciliophora</taxon>
        <taxon>Postciliodesmatophora</taxon>
        <taxon>Heterotrichea</taxon>
        <taxon>Heterotrichida</taxon>
        <taxon>Blepharismidae</taxon>
        <taxon>Blepharisma</taxon>
    </lineage>
</organism>
<feature type="repeat" description="TPR" evidence="3">
    <location>
        <begin position="619"/>
        <end position="652"/>
    </location>
</feature>
<dbReference type="InterPro" id="IPR011990">
    <property type="entry name" value="TPR-like_helical_dom_sf"/>
</dbReference>
<dbReference type="AlphaFoldDB" id="A0AAU9JUS8"/>
<dbReference type="SMART" id="SM00028">
    <property type="entry name" value="TPR"/>
    <property type="match status" value="5"/>
</dbReference>
<feature type="repeat" description="TPR" evidence="3">
    <location>
        <begin position="653"/>
        <end position="686"/>
    </location>
</feature>
<keyword evidence="5" id="KW-1185">Reference proteome</keyword>
<name>A0AAU9JUS8_9CILI</name>
<evidence type="ECO:0000256" key="2">
    <source>
        <dbReference type="ARBA" id="ARBA00022803"/>
    </source>
</evidence>
<reference evidence="4" key="1">
    <citation type="submission" date="2021-09" db="EMBL/GenBank/DDBJ databases">
        <authorList>
            <consortium name="AG Swart"/>
            <person name="Singh M."/>
            <person name="Singh A."/>
            <person name="Seah K."/>
            <person name="Emmerich C."/>
        </authorList>
    </citation>
    <scope>NUCLEOTIDE SEQUENCE</scope>
    <source>
        <strain evidence="4">ATCC30299</strain>
    </source>
</reference>
<evidence type="ECO:0008006" key="6">
    <source>
        <dbReference type="Google" id="ProtNLM"/>
    </source>
</evidence>
<dbReference type="Gene3D" id="2.120.10.80">
    <property type="entry name" value="Kelch-type beta propeller"/>
    <property type="match status" value="1"/>
</dbReference>
<evidence type="ECO:0000313" key="5">
    <source>
        <dbReference type="Proteomes" id="UP001162131"/>
    </source>
</evidence>
<dbReference type="EMBL" id="CAJZBQ010000051">
    <property type="protein sequence ID" value="CAG9330136.1"/>
    <property type="molecule type" value="Genomic_DNA"/>
</dbReference>
<protein>
    <recommendedName>
        <fullName evidence="6">Tetratricopeptide repeat protein</fullName>
    </recommendedName>
</protein>
<evidence type="ECO:0000256" key="3">
    <source>
        <dbReference type="PROSITE-ProRule" id="PRU00339"/>
    </source>
</evidence>
<dbReference type="SUPFAM" id="SSF48452">
    <property type="entry name" value="TPR-like"/>
    <property type="match status" value="1"/>
</dbReference>
<dbReference type="InterPro" id="IPR015915">
    <property type="entry name" value="Kelch-typ_b-propeller"/>
</dbReference>
<dbReference type="PANTHER" id="PTHR44943">
    <property type="entry name" value="CELLULOSE SYNTHASE OPERON PROTEIN C"/>
    <property type="match status" value="1"/>
</dbReference>
<gene>
    <name evidence="4" type="ORF">BSTOLATCC_MIC50738</name>
</gene>
<proteinExistence type="predicted"/>
<dbReference type="Pfam" id="PF13181">
    <property type="entry name" value="TPR_8"/>
    <property type="match status" value="1"/>
</dbReference>
<dbReference type="InterPro" id="IPR011043">
    <property type="entry name" value="Gal_Oxase/kelch_b-propeller"/>
</dbReference>
<dbReference type="PROSITE" id="PS50005">
    <property type="entry name" value="TPR"/>
    <property type="match status" value="5"/>
</dbReference>
<dbReference type="SUPFAM" id="SSF50965">
    <property type="entry name" value="Galactose oxidase, central domain"/>
    <property type="match status" value="1"/>
</dbReference>
<sequence length="802" mass="92582">MMAKKCFESECTNEVEYSCTCSSPKTLSCEVHIGEHVSFPDRAHNIESMFIQPCEGTKEAILEFLTMENSKYSELRRKIIDSLSKCPFNLKRNLRDFRKKLNDCSDEINDFFAKIFQVKTISKLEQDPILELLVLPPGEAVEKVKSITIAMKDRYNSAKFFYLIIEKLLNLNRSFVKEKCDANRENINMQNAPEVHNKTIESANVKDSISLIINESSEPENVSKPIKKSLENETNLLNSHISTISNDLNKLKETESALKVIDTLRNKTAEILSRPNNPEFDIDFRTTCSAIQTNSSFYDPPLMEAYQDYLKAYQQRTSLYNIKWDYVNKRTGLHIYNTETETQEDIKTLQTPEPLDSKTCITHLPNGKLFCFGNKPRSGRTLLIDVNGGIEKLPSGTPCYWSSCTYFKNSVYCFGGYVHNDNDKESNKLGDCDVEALHLSNRFDLDQNRWIELIPMPQADYLCSSITFNGNILISGHWYRNLLLYSIDIDSFSTIPCKFAKRKRKILINVERLYLIECSGSIYESEIGSYSNWRRIGKSAINSDPVQVYCSYNKGGIYISTIPASDYHSAREYYYFNLDQKIIIDVAYYNEPVSLRRVGQKIEAIKWNNQNFNLDPSLLDEWNLKGKALNTLGENLKAIEYYDEAIKLNPKEVYLYLNKGYTFCHLERYLEAIECYDEAIKLNPKDDCLYNIKGNAFYALKRYLEAIECYDEAIKLNPKAAYLYNIKGSAFYALKRYLEAIECYDEAIKLDPDDAGFHYFRGNALNELRRYPEVVESVDKAIKINPNSARFYNRKGNALYAL</sequence>
<evidence type="ECO:0000256" key="1">
    <source>
        <dbReference type="ARBA" id="ARBA00022737"/>
    </source>
</evidence>
<dbReference type="InterPro" id="IPR019734">
    <property type="entry name" value="TPR_rpt"/>
</dbReference>
<comment type="caution">
    <text evidence="4">The sequence shown here is derived from an EMBL/GenBank/DDBJ whole genome shotgun (WGS) entry which is preliminary data.</text>
</comment>
<dbReference type="SUPFAM" id="SSF48439">
    <property type="entry name" value="Protein prenylyltransferase"/>
    <property type="match status" value="1"/>
</dbReference>
<keyword evidence="2 3" id="KW-0802">TPR repeat</keyword>
<dbReference type="Proteomes" id="UP001162131">
    <property type="component" value="Unassembled WGS sequence"/>
</dbReference>
<dbReference type="PANTHER" id="PTHR44943:SF8">
    <property type="entry name" value="TPR REPEAT-CONTAINING PROTEIN MJ0263"/>
    <property type="match status" value="1"/>
</dbReference>
<feature type="repeat" description="TPR" evidence="3">
    <location>
        <begin position="687"/>
        <end position="720"/>
    </location>
</feature>
<evidence type="ECO:0000313" key="4">
    <source>
        <dbReference type="EMBL" id="CAG9330136.1"/>
    </source>
</evidence>
<keyword evidence="1" id="KW-0677">Repeat</keyword>
<feature type="repeat" description="TPR" evidence="3">
    <location>
        <begin position="755"/>
        <end position="788"/>
    </location>
</feature>
<dbReference type="Pfam" id="PF00515">
    <property type="entry name" value="TPR_1"/>
    <property type="match status" value="1"/>
</dbReference>
<accession>A0AAU9JUS8</accession>
<dbReference type="Pfam" id="PF13432">
    <property type="entry name" value="TPR_16"/>
    <property type="match status" value="1"/>
</dbReference>
<feature type="repeat" description="TPR" evidence="3">
    <location>
        <begin position="721"/>
        <end position="754"/>
    </location>
</feature>
<dbReference type="Gene3D" id="1.25.40.10">
    <property type="entry name" value="Tetratricopeptide repeat domain"/>
    <property type="match status" value="3"/>
</dbReference>